<dbReference type="InterPro" id="IPR001701">
    <property type="entry name" value="Glyco_hydro_9"/>
</dbReference>
<evidence type="ECO:0000313" key="12">
    <source>
        <dbReference type="Proteomes" id="UP000822688"/>
    </source>
</evidence>
<evidence type="ECO:0000313" key="11">
    <source>
        <dbReference type="EMBL" id="KAG0557529.1"/>
    </source>
</evidence>
<dbReference type="GO" id="GO:0008810">
    <property type="term" value="F:cellulase activity"/>
    <property type="evidence" value="ECO:0007669"/>
    <property type="project" value="UniProtKB-EC"/>
</dbReference>
<dbReference type="SUPFAM" id="SSF48208">
    <property type="entry name" value="Six-hairpin glycosidases"/>
    <property type="match status" value="1"/>
</dbReference>
<keyword evidence="5" id="KW-0136">Cellulose degradation</keyword>
<keyword evidence="9" id="KW-0732">Signal</keyword>
<evidence type="ECO:0000256" key="3">
    <source>
        <dbReference type="ARBA" id="ARBA00012601"/>
    </source>
</evidence>
<name>A0A8T0GH83_CERPU</name>
<reference evidence="11 12" key="1">
    <citation type="submission" date="2020-06" db="EMBL/GenBank/DDBJ databases">
        <title>WGS assembly of Ceratodon purpureus strain R40.</title>
        <authorList>
            <person name="Carey S.B."/>
            <person name="Jenkins J."/>
            <person name="Shu S."/>
            <person name="Lovell J.T."/>
            <person name="Sreedasyam A."/>
            <person name="Maumus F."/>
            <person name="Tiley G.P."/>
            <person name="Fernandez-Pozo N."/>
            <person name="Barry K."/>
            <person name="Chen C."/>
            <person name="Wang M."/>
            <person name="Lipzen A."/>
            <person name="Daum C."/>
            <person name="Saski C.A."/>
            <person name="Payton A.C."/>
            <person name="Mcbreen J.C."/>
            <person name="Conrad R.E."/>
            <person name="Kollar L.M."/>
            <person name="Olsson S."/>
            <person name="Huttunen S."/>
            <person name="Landis J.B."/>
            <person name="Wickett N.J."/>
            <person name="Johnson M.G."/>
            <person name="Rensing S.A."/>
            <person name="Grimwood J."/>
            <person name="Schmutz J."/>
            <person name="Mcdaniel S.F."/>
        </authorList>
    </citation>
    <scope>NUCLEOTIDE SEQUENCE [LARGE SCALE GENOMIC DNA]</scope>
    <source>
        <strain evidence="11 12">R40</strain>
    </source>
</reference>
<feature type="domain" description="Glycoside hydrolase family 9" evidence="10">
    <location>
        <begin position="35"/>
        <end position="492"/>
    </location>
</feature>
<dbReference type="FunFam" id="1.50.10.10:FF:000020">
    <property type="entry name" value="Endoglucanase"/>
    <property type="match status" value="1"/>
</dbReference>
<keyword evidence="8" id="KW-0624">Polysaccharide degradation</keyword>
<dbReference type="InterPro" id="IPR012341">
    <property type="entry name" value="6hp_glycosidase-like_sf"/>
</dbReference>
<dbReference type="GO" id="GO:0030245">
    <property type="term" value="P:cellulose catabolic process"/>
    <property type="evidence" value="ECO:0007669"/>
    <property type="project" value="UniProtKB-KW"/>
</dbReference>
<evidence type="ECO:0000256" key="9">
    <source>
        <dbReference type="SAM" id="SignalP"/>
    </source>
</evidence>
<keyword evidence="12" id="KW-1185">Reference proteome</keyword>
<keyword evidence="7" id="KW-0326">Glycosidase</keyword>
<feature type="chain" id="PRO_5035792964" description="cellulase" evidence="9">
    <location>
        <begin position="30"/>
        <end position="502"/>
    </location>
</feature>
<organism evidence="11 12">
    <name type="scientific">Ceratodon purpureus</name>
    <name type="common">Fire moss</name>
    <name type="synonym">Dicranum purpureum</name>
    <dbReference type="NCBI Taxonomy" id="3225"/>
    <lineage>
        <taxon>Eukaryota</taxon>
        <taxon>Viridiplantae</taxon>
        <taxon>Streptophyta</taxon>
        <taxon>Embryophyta</taxon>
        <taxon>Bryophyta</taxon>
        <taxon>Bryophytina</taxon>
        <taxon>Bryopsida</taxon>
        <taxon>Dicranidae</taxon>
        <taxon>Pseudoditrichales</taxon>
        <taxon>Ditrichaceae</taxon>
        <taxon>Ceratodon</taxon>
    </lineage>
</organism>
<dbReference type="AlphaFoldDB" id="A0A8T0GH83"/>
<evidence type="ECO:0000256" key="5">
    <source>
        <dbReference type="ARBA" id="ARBA00023001"/>
    </source>
</evidence>
<comment type="caution">
    <text evidence="11">The sequence shown here is derived from an EMBL/GenBank/DDBJ whole genome shotgun (WGS) entry which is preliminary data.</text>
</comment>
<evidence type="ECO:0000259" key="10">
    <source>
        <dbReference type="Pfam" id="PF00759"/>
    </source>
</evidence>
<proteinExistence type="inferred from homology"/>
<dbReference type="Pfam" id="PF00759">
    <property type="entry name" value="Glyco_hydro_9"/>
    <property type="match status" value="1"/>
</dbReference>
<evidence type="ECO:0000256" key="8">
    <source>
        <dbReference type="ARBA" id="ARBA00023326"/>
    </source>
</evidence>
<sequence>MMSMKTSNCKMSVMLHLIFFAALAPFAAAFSRREYADALEKSILFFDVQRSGHLPAWQRITWRADSGLHDGHQDNVDLTGGYHDAGDHVKFGLPLAFTLSVLSWNVVEFGTQLRTSRQLGNALNALRWGTDYLLKASVGEDCLWVQVGNPFSDHQCWQRPEDMDTPRTAYKVDASHPGSDVAAETAAALAAASLAFAKIDKSYSKTLLAAAKKVFAFADRYRGKYSDAIGGVVCPFYCSNNGFKDELVWGAAWLFKATGDDWYRHYLVSNGGTLGGTTTAVNEFSWDSKYAGAQVLLAKFALTGAEELRGYKDRADNYMCNVLPRSVSPTSQTSVTPGGMLWHSGQTNMQYVASAALLLTTYSKYLSSVGGVIYCGKTRVTSAQLLAYAKQQVDYILGHNPRGTSYMIGFGDKNPTHVHHRAASIPSVRAQPQKIGCQQGWPYYNSGSANPNQATGAIVGGPDQYDNINDVRSNVVQMEPTTYTNAPVVGLLAVLATGAASQ</sequence>
<evidence type="ECO:0000256" key="6">
    <source>
        <dbReference type="ARBA" id="ARBA00023277"/>
    </source>
</evidence>
<comment type="similarity">
    <text evidence="2">Belongs to the glycosyl hydrolase 9 (cellulase E) family.</text>
</comment>
<evidence type="ECO:0000256" key="7">
    <source>
        <dbReference type="ARBA" id="ARBA00023295"/>
    </source>
</evidence>
<evidence type="ECO:0000256" key="4">
    <source>
        <dbReference type="ARBA" id="ARBA00022801"/>
    </source>
</evidence>
<dbReference type="EC" id="3.2.1.4" evidence="3"/>
<dbReference type="Gene3D" id="1.50.10.10">
    <property type="match status" value="1"/>
</dbReference>
<evidence type="ECO:0000256" key="1">
    <source>
        <dbReference type="ARBA" id="ARBA00000966"/>
    </source>
</evidence>
<comment type="catalytic activity">
    <reaction evidence="1">
        <text>Endohydrolysis of (1-&gt;4)-beta-D-glucosidic linkages in cellulose, lichenin and cereal beta-D-glucans.</text>
        <dbReference type="EC" id="3.2.1.4"/>
    </reaction>
</comment>
<gene>
    <name evidence="11" type="ORF">KC19_11G137900</name>
</gene>
<dbReference type="EMBL" id="CM026432">
    <property type="protein sequence ID" value="KAG0557529.1"/>
    <property type="molecule type" value="Genomic_DNA"/>
</dbReference>
<dbReference type="Proteomes" id="UP000822688">
    <property type="component" value="Chromosome 11"/>
</dbReference>
<keyword evidence="6" id="KW-0119">Carbohydrate metabolism</keyword>
<feature type="signal peptide" evidence="9">
    <location>
        <begin position="1"/>
        <end position="29"/>
    </location>
</feature>
<accession>A0A8T0GH83</accession>
<keyword evidence="4" id="KW-0378">Hydrolase</keyword>
<protein>
    <recommendedName>
        <fullName evidence="3">cellulase</fullName>
        <ecNumber evidence="3">3.2.1.4</ecNumber>
    </recommendedName>
</protein>
<dbReference type="PANTHER" id="PTHR22298">
    <property type="entry name" value="ENDO-1,4-BETA-GLUCANASE"/>
    <property type="match status" value="1"/>
</dbReference>
<dbReference type="InterPro" id="IPR008928">
    <property type="entry name" value="6-hairpin_glycosidase_sf"/>
</dbReference>
<evidence type="ECO:0000256" key="2">
    <source>
        <dbReference type="ARBA" id="ARBA00007072"/>
    </source>
</evidence>